<name>A0A5M3XRV3_9ACTN</name>
<dbReference type="AlphaFoldDB" id="A0A5M3XRV3"/>
<accession>A0A5M3XRV3</accession>
<sequence>MVDSPAGREADSVAELALGSWVGWGIDSVVDSLMGCEAVSVADVVPGGVTDSAVEAAIDSVSDTPSAPTTVSVSEVSGWGVAICGVAAFGSFGFGPDEGASVMVPSWPLRVGCCHRGNP</sequence>
<protein>
    <submittedName>
        <fullName evidence="1">Uncharacterized protein</fullName>
    </submittedName>
</protein>
<organism evidence="1 2">
    <name type="scientific">Acrocarpospora pleiomorpha</name>
    <dbReference type="NCBI Taxonomy" id="90975"/>
    <lineage>
        <taxon>Bacteria</taxon>
        <taxon>Bacillati</taxon>
        <taxon>Actinomycetota</taxon>
        <taxon>Actinomycetes</taxon>
        <taxon>Streptosporangiales</taxon>
        <taxon>Streptosporangiaceae</taxon>
        <taxon>Acrocarpospora</taxon>
    </lineage>
</organism>
<comment type="caution">
    <text evidence="1">The sequence shown here is derived from an EMBL/GenBank/DDBJ whole genome shotgun (WGS) entry which is preliminary data.</text>
</comment>
<dbReference type="Proteomes" id="UP000377595">
    <property type="component" value="Unassembled WGS sequence"/>
</dbReference>
<proteinExistence type="predicted"/>
<keyword evidence="2" id="KW-1185">Reference proteome</keyword>
<evidence type="ECO:0000313" key="1">
    <source>
        <dbReference type="EMBL" id="GES23516.1"/>
    </source>
</evidence>
<gene>
    <name evidence="1" type="ORF">Aple_064150</name>
</gene>
<evidence type="ECO:0000313" key="2">
    <source>
        <dbReference type="Proteomes" id="UP000377595"/>
    </source>
</evidence>
<reference evidence="1 2" key="1">
    <citation type="submission" date="2019-10" db="EMBL/GenBank/DDBJ databases">
        <title>Whole genome shotgun sequence of Acrocarpospora pleiomorpha NBRC 16267.</title>
        <authorList>
            <person name="Ichikawa N."/>
            <person name="Kimura A."/>
            <person name="Kitahashi Y."/>
            <person name="Komaki H."/>
            <person name="Oguchi A."/>
        </authorList>
    </citation>
    <scope>NUCLEOTIDE SEQUENCE [LARGE SCALE GENOMIC DNA]</scope>
    <source>
        <strain evidence="1 2">NBRC 16267</strain>
    </source>
</reference>
<dbReference type="EMBL" id="BLAF01000042">
    <property type="protein sequence ID" value="GES23516.1"/>
    <property type="molecule type" value="Genomic_DNA"/>
</dbReference>